<protein>
    <recommendedName>
        <fullName evidence="4">Novel STAND NTPase 1 domain-containing protein</fullName>
    </recommendedName>
</protein>
<dbReference type="Pfam" id="PF00400">
    <property type="entry name" value="WD40"/>
    <property type="match status" value="10"/>
</dbReference>
<feature type="repeat" description="WD" evidence="3">
    <location>
        <begin position="990"/>
        <end position="1010"/>
    </location>
</feature>
<dbReference type="SMART" id="SM00320">
    <property type="entry name" value="WD40"/>
    <property type="match status" value="13"/>
</dbReference>
<dbReference type="SUPFAM" id="SSF50998">
    <property type="entry name" value="Quinoprotein alcohol dehydrogenase-like"/>
    <property type="match status" value="1"/>
</dbReference>
<organism evidence="5 6">
    <name type="scientific">Kutzneria chonburiensis</name>
    <dbReference type="NCBI Taxonomy" id="1483604"/>
    <lineage>
        <taxon>Bacteria</taxon>
        <taxon>Bacillati</taxon>
        <taxon>Actinomycetota</taxon>
        <taxon>Actinomycetes</taxon>
        <taxon>Pseudonocardiales</taxon>
        <taxon>Pseudonocardiaceae</taxon>
        <taxon>Kutzneria</taxon>
    </lineage>
</organism>
<feature type="repeat" description="WD" evidence="3">
    <location>
        <begin position="1142"/>
        <end position="1171"/>
    </location>
</feature>
<feature type="repeat" description="WD" evidence="3">
    <location>
        <begin position="823"/>
        <end position="864"/>
    </location>
</feature>
<dbReference type="InterPro" id="IPR019775">
    <property type="entry name" value="WD40_repeat_CS"/>
</dbReference>
<dbReference type="InterPro" id="IPR015943">
    <property type="entry name" value="WD40/YVTN_repeat-like_dom_sf"/>
</dbReference>
<dbReference type="PRINTS" id="PR00320">
    <property type="entry name" value="GPROTEINBRPT"/>
</dbReference>
<accession>A0ABV6MTT3</accession>
<dbReference type="InterPro" id="IPR050349">
    <property type="entry name" value="WD_LIS1/nudF_dynein_reg"/>
</dbReference>
<feature type="repeat" description="WD" evidence="3">
    <location>
        <begin position="1060"/>
        <end position="1101"/>
    </location>
</feature>
<dbReference type="Gene3D" id="2.130.10.10">
    <property type="entry name" value="YVTN repeat-like/Quinoprotein amine dehydrogenase"/>
    <property type="match status" value="5"/>
</dbReference>
<feature type="domain" description="Novel STAND NTPase 1" evidence="4">
    <location>
        <begin position="101"/>
        <end position="477"/>
    </location>
</feature>
<dbReference type="InterPro" id="IPR027417">
    <property type="entry name" value="P-loop_NTPase"/>
</dbReference>
<dbReference type="PROSITE" id="PS00678">
    <property type="entry name" value="WD_REPEATS_1"/>
    <property type="match status" value="7"/>
</dbReference>
<dbReference type="SUPFAM" id="SSF52540">
    <property type="entry name" value="P-loop containing nucleoside triphosphate hydrolases"/>
    <property type="match status" value="1"/>
</dbReference>
<dbReference type="InterPro" id="IPR049052">
    <property type="entry name" value="nSTAND1"/>
</dbReference>
<evidence type="ECO:0000256" key="3">
    <source>
        <dbReference type="PROSITE-ProRule" id="PRU00221"/>
    </source>
</evidence>
<dbReference type="EMBL" id="JBHLUD010000006">
    <property type="protein sequence ID" value="MFC0543539.1"/>
    <property type="molecule type" value="Genomic_DNA"/>
</dbReference>
<evidence type="ECO:0000259" key="4">
    <source>
        <dbReference type="Pfam" id="PF20703"/>
    </source>
</evidence>
<dbReference type="Gene3D" id="3.40.50.300">
    <property type="entry name" value="P-loop containing nucleotide triphosphate hydrolases"/>
    <property type="match status" value="1"/>
</dbReference>
<gene>
    <name evidence="5" type="ORF">ACFFH7_18705</name>
</gene>
<dbReference type="InterPro" id="IPR036322">
    <property type="entry name" value="WD40_repeat_dom_sf"/>
</dbReference>
<dbReference type="RefSeq" id="WP_273940085.1">
    <property type="nucleotide sequence ID" value="NZ_CP097263.1"/>
</dbReference>
<feature type="repeat" description="WD" evidence="3">
    <location>
        <begin position="1018"/>
        <end position="1059"/>
    </location>
</feature>
<dbReference type="CDD" id="cd00200">
    <property type="entry name" value="WD40"/>
    <property type="match status" value="1"/>
</dbReference>
<dbReference type="PROSITE" id="PS50294">
    <property type="entry name" value="WD_REPEATS_REGION"/>
    <property type="match status" value="8"/>
</dbReference>
<feature type="repeat" description="WD" evidence="3">
    <location>
        <begin position="791"/>
        <end position="823"/>
    </location>
</feature>
<feature type="repeat" description="WD" evidence="3">
    <location>
        <begin position="653"/>
        <end position="694"/>
    </location>
</feature>
<dbReference type="SUPFAM" id="SSF50978">
    <property type="entry name" value="WD40 repeat-like"/>
    <property type="match status" value="1"/>
</dbReference>
<keyword evidence="1 3" id="KW-0853">WD repeat</keyword>
<sequence length="1208" mass="127871">MPRVERPLAAGDSPVLRFAADLRKLRERAGNPVYRELSRRAHYSPAALSEAAAGRRLPSLSVTLAYVSACAGDTVAWERRWRDAMAEMREPVVEAEQADAPYVGLTPFQVGDADRFFGREELVAELVERTRDHRFVGLFGPSGSGKSSILRAGLVAGRGNRPTILFTPGRSPVEECAVQLAAFLGESPVALRAEFSADPENLGLRIRQALVDRGDDVDLLLVVDQFEEVFTLCENRAERDAFITTLLLASAGRARVVIGVRADFYGHCARHQGLVAALRDAQVLVGPMNPEELRRAIIQPAVGAGCIVSTALVARMVSDAAGEAAALPMLSHALLETWRRRQGTTLTVAGYEAVGGIHHALARTADEVYDRLTEEQQRTARRLFLRLIALGDGTEDTKRRVSGRELDADPATNAVLDALVDARLLTTEADGVEIAHEALIRHWPRLRDWLAEDREGLRIHRRLTQATDDWESLGRDPGALYQGIRLESAAEWTERAGEAVSLREHAFLDASLSARRGRTRRLRQAAALLGALLLIAVAATAYAVQASRTATEQRNVALSQRLLGLTSLRATDPALALQLTVAAYRLDPSPSARDSVLSSLAAPYAAQVSVGNGAALSTAVSQRGHLLVASGDDGAVTLFDVADPHHPVSVAKLPGRSGPVTSVAVNAAGTLIATGGADHVVELWDVSDPRQPRKRASLAGHAAMVAFVAFSPDGRTLASGGYDNTARLWDVDTAGQLAVIPGNGGVVPGVAFSRDGHTVATANYDGTARLWNVTDARQPLAGAVLKAPGAMTAVAFGPSVLATAGNDATIRLWDLDGTQLATLAGHSKALLALAFSPDGRTLASGSADKTVRLWDVSQPRQARESQSLPGHTNAVSSVAFGPDGQVLATASSDKTVRVEDLSPRTPATAVAVHGSQAVVGGRDGVTRLIDVSAGSRVIATFPGGSSPINAAFFDGHVVSTVDVSGAVRRWDVDHPAQVSVQQTDPAVWSAFSPDGHTLAGSGIDGSVRLWRGTEALRLPSSGPTATAVAFSPDGRYLASGAADNKIRVWRLSDRSLLATLFGHTDVVNALAFSPDGSTLASGGVDTTVRLWDLHHQTALFTGHTDAVEALSFSPNGSTLASAGTDDTVRLWDVHNPGTPTVLTGHADTVNVVAFAGGTLLSAGDDTVRSWDPDVSGTISRICATAWPRITAEEWDRYLPGVEYQPPCP</sequence>
<dbReference type="Pfam" id="PF20703">
    <property type="entry name" value="nSTAND1"/>
    <property type="match status" value="1"/>
</dbReference>
<dbReference type="InterPro" id="IPR020472">
    <property type="entry name" value="WD40_PAC1"/>
</dbReference>
<feature type="repeat" description="WD" evidence="3">
    <location>
        <begin position="698"/>
        <end position="739"/>
    </location>
</feature>
<evidence type="ECO:0000313" key="6">
    <source>
        <dbReference type="Proteomes" id="UP001589810"/>
    </source>
</evidence>
<dbReference type="InterPro" id="IPR011047">
    <property type="entry name" value="Quinoprotein_ADH-like_sf"/>
</dbReference>
<evidence type="ECO:0000256" key="1">
    <source>
        <dbReference type="ARBA" id="ARBA00022574"/>
    </source>
</evidence>
<feature type="repeat" description="WD" evidence="3">
    <location>
        <begin position="740"/>
        <end position="781"/>
    </location>
</feature>
<feature type="repeat" description="WD" evidence="3">
    <location>
        <begin position="868"/>
        <end position="909"/>
    </location>
</feature>
<name>A0ABV6MTT3_9PSEU</name>
<keyword evidence="2" id="KW-0677">Repeat</keyword>
<reference evidence="5 6" key="1">
    <citation type="submission" date="2024-09" db="EMBL/GenBank/DDBJ databases">
        <authorList>
            <person name="Sun Q."/>
            <person name="Mori K."/>
        </authorList>
    </citation>
    <scope>NUCLEOTIDE SEQUENCE [LARGE SCALE GENOMIC DNA]</scope>
    <source>
        <strain evidence="5 6">TBRC 1432</strain>
    </source>
</reference>
<dbReference type="PROSITE" id="PS50082">
    <property type="entry name" value="WD_REPEATS_2"/>
    <property type="match status" value="11"/>
</dbReference>
<dbReference type="PANTHER" id="PTHR44129">
    <property type="entry name" value="WD REPEAT-CONTAINING PROTEIN POP1"/>
    <property type="match status" value="1"/>
</dbReference>
<keyword evidence="6" id="KW-1185">Reference proteome</keyword>
<comment type="caution">
    <text evidence="5">The sequence shown here is derived from an EMBL/GenBank/DDBJ whole genome shotgun (WGS) entry which is preliminary data.</text>
</comment>
<evidence type="ECO:0000313" key="5">
    <source>
        <dbReference type="EMBL" id="MFC0543539.1"/>
    </source>
</evidence>
<feature type="repeat" description="WD" evidence="3">
    <location>
        <begin position="1100"/>
        <end position="1133"/>
    </location>
</feature>
<dbReference type="InterPro" id="IPR001680">
    <property type="entry name" value="WD40_rpt"/>
</dbReference>
<proteinExistence type="predicted"/>
<dbReference type="Proteomes" id="UP001589810">
    <property type="component" value="Unassembled WGS sequence"/>
</dbReference>
<evidence type="ECO:0000256" key="2">
    <source>
        <dbReference type="ARBA" id="ARBA00022737"/>
    </source>
</evidence>